<dbReference type="GO" id="GO:0030170">
    <property type="term" value="F:pyridoxal phosphate binding"/>
    <property type="evidence" value="ECO:0007669"/>
    <property type="project" value="InterPro"/>
</dbReference>
<dbReference type="CDD" id="cd00609">
    <property type="entry name" value="AAT_like"/>
    <property type="match status" value="1"/>
</dbReference>
<keyword evidence="4 8" id="KW-0032">Aminotransferase</keyword>
<comment type="caution">
    <text evidence="9">The sequence shown here is derived from an EMBL/GenBank/DDBJ whole genome shotgun (WGS) entry which is preliminary data.</text>
</comment>
<dbReference type="RefSeq" id="WP_100764498.1">
    <property type="nucleotide sequence ID" value="NZ_NPEF02000001.1"/>
</dbReference>
<dbReference type="InterPro" id="IPR015421">
    <property type="entry name" value="PyrdxlP-dep_Trfase_major"/>
</dbReference>
<evidence type="ECO:0000259" key="7">
    <source>
        <dbReference type="Pfam" id="PF00155"/>
    </source>
</evidence>
<dbReference type="Pfam" id="PF00155">
    <property type="entry name" value="Aminotran_1_2"/>
    <property type="match status" value="1"/>
</dbReference>
<evidence type="ECO:0000256" key="2">
    <source>
        <dbReference type="ARBA" id="ARBA00007441"/>
    </source>
</evidence>
<evidence type="ECO:0000256" key="6">
    <source>
        <dbReference type="ARBA" id="ARBA00022898"/>
    </source>
</evidence>
<comment type="cofactor">
    <cofactor evidence="1">
        <name>pyridoxal 5'-phosphate</name>
        <dbReference type="ChEBI" id="CHEBI:597326"/>
    </cofactor>
</comment>
<dbReference type="PANTHER" id="PTHR42790:SF19">
    <property type="entry name" value="KYNURENINE_ALPHA-AMINOADIPATE AMINOTRANSFERASE, MITOCHONDRIAL"/>
    <property type="match status" value="1"/>
</dbReference>
<dbReference type="GO" id="GO:0008483">
    <property type="term" value="F:transaminase activity"/>
    <property type="evidence" value="ECO:0007669"/>
    <property type="project" value="UniProtKB-KW"/>
</dbReference>
<dbReference type="Gene3D" id="3.40.640.10">
    <property type="entry name" value="Type I PLP-dependent aspartate aminotransferase-like (Major domain)"/>
    <property type="match status" value="1"/>
</dbReference>
<dbReference type="OrthoDB" id="9802328at2"/>
<comment type="similarity">
    <text evidence="2">Belongs to the class-I pyridoxal-phosphate-dependent aminotransferase family.</text>
</comment>
<evidence type="ECO:0000313" key="10">
    <source>
        <dbReference type="Proteomes" id="UP000232122"/>
    </source>
</evidence>
<evidence type="ECO:0000313" key="9">
    <source>
        <dbReference type="EMBL" id="PJZ94704.1"/>
    </source>
</evidence>
<comment type="subunit">
    <text evidence="3">Homodimer.</text>
</comment>
<dbReference type="PANTHER" id="PTHR42790">
    <property type="entry name" value="AMINOTRANSFERASE"/>
    <property type="match status" value="1"/>
</dbReference>
<reference evidence="9" key="1">
    <citation type="submission" date="2017-07" db="EMBL/GenBank/DDBJ databases">
        <title>Leptospira spp. isolated from tropical soils.</title>
        <authorList>
            <person name="Thibeaux R."/>
            <person name="Iraola G."/>
            <person name="Ferres I."/>
            <person name="Bierque E."/>
            <person name="Girault D."/>
            <person name="Soupe-Gilbert M.-E."/>
            <person name="Picardeau M."/>
            <person name="Goarant C."/>
        </authorList>
    </citation>
    <scope>NUCLEOTIDE SEQUENCE [LARGE SCALE GENOMIC DNA]</scope>
    <source>
        <strain evidence="9">ATI7-C-A5</strain>
    </source>
</reference>
<dbReference type="InterPro" id="IPR050859">
    <property type="entry name" value="Class-I_PLP-dep_aminotransf"/>
</dbReference>
<protein>
    <submittedName>
        <fullName evidence="8">PLP-dependent aminotransferase family protein</fullName>
    </submittedName>
</protein>
<keyword evidence="6" id="KW-0663">Pyridoxal phosphate</keyword>
<dbReference type="Proteomes" id="UP000232122">
    <property type="component" value="Unassembled WGS sequence"/>
</dbReference>
<dbReference type="Gene3D" id="3.90.1150.10">
    <property type="entry name" value="Aspartate Aminotransferase, domain 1"/>
    <property type="match status" value="1"/>
</dbReference>
<evidence type="ECO:0000256" key="1">
    <source>
        <dbReference type="ARBA" id="ARBA00001933"/>
    </source>
</evidence>
<dbReference type="GO" id="GO:1901605">
    <property type="term" value="P:alpha-amino acid metabolic process"/>
    <property type="evidence" value="ECO:0007669"/>
    <property type="project" value="TreeGrafter"/>
</dbReference>
<dbReference type="AlphaFoldDB" id="A0A2N0BDU3"/>
<gene>
    <name evidence="8" type="ORF">CH379_001035</name>
    <name evidence="9" type="ORF">CH379_01135</name>
</gene>
<dbReference type="SUPFAM" id="SSF53383">
    <property type="entry name" value="PLP-dependent transferases"/>
    <property type="match status" value="1"/>
</dbReference>
<dbReference type="InterPro" id="IPR004839">
    <property type="entry name" value="Aminotransferase_I/II_large"/>
</dbReference>
<dbReference type="InterPro" id="IPR015422">
    <property type="entry name" value="PyrdxlP-dep_Trfase_small"/>
</dbReference>
<evidence type="ECO:0000256" key="4">
    <source>
        <dbReference type="ARBA" id="ARBA00022576"/>
    </source>
</evidence>
<keyword evidence="5" id="KW-0808">Transferase</keyword>
<dbReference type="FunFam" id="3.40.640.10:FF:000053">
    <property type="entry name" value="Aminotransferase, class I"/>
    <property type="match status" value="1"/>
</dbReference>
<dbReference type="EMBL" id="NPEF01000006">
    <property type="protein sequence ID" value="PJZ94704.1"/>
    <property type="molecule type" value="Genomic_DNA"/>
</dbReference>
<reference evidence="8 10" key="2">
    <citation type="journal article" date="2018" name="Microb. Genom.">
        <title>Deciphering the unexplored Leptospira diversity from soils uncovers genomic evolution to virulence.</title>
        <authorList>
            <person name="Thibeaux R."/>
            <person name="Iraola G."/>
            <person name="Ferres I."/>
            <person name="Bierque E."/>
            <person name="Girault D."/>
            <person name="Soupe-Gilbert M.E."/>
            <person name="Picardeau M."/>
            <person name="Goarant C."/>
        </authorList>
    </citation>
    <scope>NUCLEOTIDE SEQUENCE [LARGE SCALE GENOMIC DNA]</scope>
    <source>
        <strain evidence="8 10">ATI7-C-A5</strain>
    </source>
</reference>
<evidence type="ECO:0000256" key="5">
    <source>
        <dbReference type="ARBA" id="ARBA00022679"/>
    </source>
</evidence>
<evidence type="ECO:0000313" key="8">
    <source>
        <dbReference type="EMBL" id="MDV6234215.1"/>
    </source>
</evidence>
<accession>A0A2N0BDU3</accession>
<sequence length="409" mass="46133">MSGFQNRFSSRILKSNKSFIREILKVTAHPEIISFAGGQPDPDLFPVSELNRCAESAFSKYGSKLLQYGTSEGFAPLREWIFDKYYKNINYPGWGPENLLITSGSQQALDLIGKVFIDSGDPILIERPGYLGAIQAFAMYEPEFIGVPLQDDGLDPDFLERELSQSEPKFLYSNPTFQNPTGKTLPAEKRILISEILRKRNVPLIEDNPYGEIRFESESIPNMISYYPEATVSLGTFSKTLSPGLRLGWIFAPKEIVERLVVAKQAGDLHSGTFSQILLHEYLENCDFDAQVDRIRNSYFKKMECMQRALKEHLSDFADWISPKGGMFFWIRLKNSLSSKDLFEEAIRSGVAFVPGFPFYAERPETDTLRLNFSHSSLETIEDGISRIAVAAQTLSISILSAPSIKGNR</sequence>
<name>A0A2N0BDU3_9LEPT</name>
<evidence type="ECO:0000256" key="3">
    <source>
        <dbReference type="ARBA" id="ARBA00011738"/>
    </source>
</evidence>
<keyword evidence="10" id="KW-1185">Reference proteome</keyword>
<dbReference type="EMBL" id="NPEF02000001">
    <property type="protein sequence ID" value="MDV6234215.1"/>
    <property type="molecule type" value="Genomic_DNA"/>
</dbReference>
<dbReference type="InterPro" id="IPR015424">
    <property type="entry name" value="PyrdxlP-dep_Trfase"/>
</dbReference>
<organism evidence="9">
    <name type="scientific">Leptospira ellisii</name>
    <dbReference type="NCBI Taxonomy" id="2023197"/>
    <lineage>
        <taxon>Bacteria</taxon>
        <taxon>Pseudomonadati</taxon>
        <taxon>Spirochaetota</taxon>
        <taxon>Spirochaetia</taxon>
        <taxon>Leptospirales</taxon>
        <taxon>Leptospiraceae</taxon>
        <taxon>Leptospira</taxon>
    </lineage>
</organism>
<feature type="domain" description="Aminotransferase class I/classII large" evidence="7">
    <location>
        <begin position="59"/>
        <end position="388"/>
    </location>
</feature>
<reference evidence="8" key="3">
    <citation type="submission" date="2023-10" db="EMBL/GenBank/DDBJ databases">
        <authorList>
            <person name="Picardeau M."/>
            <person name="Thibeaux R."/>
        </authorList>
    </citation>
    <scope>NUCLEOTIDE SEQUENCE</scope>
    <source>
        <strain evidence="8">ATI7-C-A5</strain>
    </source>
</reference>
<proteinExistence type="inferred from homology"/>